<evidence type="ECO:0000256" key="8">
    <source>
        <dbReference type="ARBA" id="ARBA00022842"/>
    </source>
</evidence>
<dbReference type="FunFam" id="3.40.1190.10:FF:000011">
    <property type="entry name" value="Folylpolyglutamate synthase/dihydrofolate synthase"/>
    <property type="match status" value="1"/>
</dbReference>
<dbReference type="NCBIfam" id="TIGR01499">
    <property type="entry name" value="folC"/>
    <property type="match status" value="1"/>
</dbReference>
<evidence type="ECO:0000256" key="1">
    <source>
        <dbReference type="ARBA" id="ARBA00001946"/>
    </source>
</evidence>
<evidence type="ECO:0000313" key="14">
    <source>
        <dbReference type="EMBL" id="MBC5735979.1"/>
    </source>
</evidence>
<dbReference type="PROSITE" id="PS01012">
    <property type="entry name" value="FOLYLPOLYGLU_SYNT_2"/>
    <property type="match status" value="1"/>
</dbReference>
<accession>A0A8J6MC74</accession>
<dbReference type="InterPro" id="IPR036565">
    <property type="entry name" value="Mur-like_cat_sf"/>
</dbReference>
<dbReference type="PANTHER" id="PTHR11136">
    <property type="entry name" value="FOLYLPOLYGLUTAMATE SYNTHASE-RELATED"/>
    <property type="match status" value="1"/>
</dbReference>
<dbReference type="SUPFAM" id="SSF53623">
    <property type="entry name" value="MurD-like peptide ligases, catalytic domain"/>
    <property type="match status" value="1"/>
</dbReference>
<keyword evidence="4 11" id="KW-0436">Ligase</keyword>
<dbReference type="GO" id="GO:0005737">
    <property type="term" value="C:cytoplasm"/>
    <property type="evidence" value="ECO:0007669"/>
    <property type="project" value="TreeGrafter"/>
</dbReference>
<dbReference type="EC" id="6.3.2.17" evidence="3"/>
<keyword evidence="7 11" id="KW-0067">ATP-binding</keyword>
<evidence type="ECO:0000256" key="6">
    <source>
        <dbReference type="ARBA" id="ARBA00022741"/>
    </source>
</evidence>
<organism evidence="14 15">
    <name type="scientific">Lawsonibacter faecis</name>
    <dbReference type="NCBI Taxonomy" id="2763052"/>
    <lineage>
        <taxon>Bacteria</taxon>
        <taxon>Bacillati</taxon>
        <taxon>Bacillota</taxon>
        <taxon>Clostridia</taxon>
        <taxon>Eubacteriales</taxon>
        <taxon>Oscillospiraceae</taxon>
        <taxon>Lawsonibacter</taxon>
    </lineage>
</organism>
<keyword evidence="5" id="KW-0479">Metal-binding</keyword>
<dbReference type="InterPro" id="IPR001645">
    <property type="entry name" value="Folylpolyglutamate_synth"/>
</dbReference>
<dbReference type="GO" id="GO:0005524">
    <property type="term" value="F:ATP binding"/>
    <property type="evidence" value="ECO:0007669"/>
    <property type="project" value="UniProtKB-KW"/>
</dbReference>
<keyword evidence="15" id="KW-1185">Reference proteome</keyword>
<evidence type="ECO:0000256" key="3">
    <source>
        <dbReference type="ARBA" id="ARBA00013025"/>
    </source>
</evidence>
<gene>
    <name evidence="14" type="ORF">H8S62_02985</name>
</gene>
<evidence type="ECO:0000256" key="5">
    <source>
        <dbReference type="ARBA" id="ARBA00022723"/>
    </source>
</evidence>
<feature type="domain" description="Mur ligase central" evidence="13">
    <location>
        <begin position="44"/>
        <end position="261"/>
    </location>
</feature>
<dbReference type="GO" id="GO:0004326">
    <property type="term" value="F:tetrahydrofolylpolyglutamate synthase activity"/>
    <property type="evidence" value="ECO:0007669"/>
    <property type="project" value="UniProtKB-EC"/>
</dbReference>
<dbReference type="Pfam" id="PF02875">
    <property type="entry name" value="Mur_ligase_C"/>
    <property type="match status" value="1"/>
</dbReference>
<evidence type="ECO:0000256" key="10">
    <source>
        <dbReference type="ARBA" id="ARBA00047493"/>
    </source>
</evidence>
<name>A0A8J6MC74_9FIRM</name>
<sequence>MTGAEAIDYIHSYHWLGSRPGLSRTFELLERMGNPERGLKFIHVVGTNGKGSTAAMLASILRASGLRTGLYTSPYLRRFHERIRVDGEEISDAGLGEVAAFVRRHAEGMEDHPTEFELVTCIALEYFRRRGCGAVVLEAGLGGRLDSTNVIPPPEAAVVTNIGLDHTQQLGDTVELIAAEKAAVIKRGCVAVMYQQKPSVMEVAAAVCRAEGVPLRVADFSALRTLEDSRAGQRFDYGPFRDLRIGLLGAHQQRNAAVALETVLALRGRGWTIPDGAVRQGLEETRWPGRFEILGEAPWFVVDGGHNPQCAGTVAANLDTYFPGEKAVFLLGVLADKDYAGLIEQVASRAAGFVAVAPENPRALPAQALADCLRGCGLPVRVCGSVPEGVAAAREAAGPEGLVCALGSLYMTGTVRACFGREY</sequence>
<dbReference type="PANTHER" id="PTHR11136:SF0">
    <property type="entry name" value="DIHYDROFOLATE SYNTHETASE-RELATED"/>
    <property type="match status" value="1"/>
</dbReference>
<dbReference type="PIRSF" id="PIRSF001563">
    <property type="entry name" value="Folylpolyglu_synth"/>
    <property type="match status" value="1"/>
</dbReference>
<evidence type="ECO:0000256" key="4">
    <source>
        <dbReference type="ARBA" id="ARBA00022598"/>
    </source>
</evidence>
<dbReference type="InterPro" id="IPR018109">
    <property type="entry name" value="Folylpolyglutamate_synth_CS"/>
</dbReference>
<protein>
    <recommendedName>
        <fullName evidence="3">tetrahydrofolate synthase</fullName>
        <ecNumber evidence="3">6.3.2.17</ecNumber>
    </recommendedName>
    <alternativeName>
        <fullName evidence="9">Tetrahydrofolylpolyglutamate synthase</fullName>
    </alternativeName>
</protein>
<dbReference type="Gene3D" id="3.40.1190.10">
    <property type="entry name" value="Mur-like, catalytic domain"/>
    <property type="match status" value="1"/>
</dbReference>
<evidence type="ECO:0000256" key="11">
    <source>
        <dbReference type="PIRNR" id="PIRNR001563"/>
    </source>
</evidence>
<evidence type="ECO:0000259" key="12">
    <source>
        <dbReference type="Pfam" id="PF02875"/>
    </source>
</evidence>
<comment type="cofactor">
    <cofactor evidence="1">
        <name>Mg(2+)</name>
        <dbReference type="ChEBI" id="CHEBI:18420"/>
    </cofactor>
</comment>
<proteinExistence type="inferred from homology"/>
<reference evidence="14" key="1">
    <citation type="submission" date="2020-08" db="EMBL/GenBank/DDBJ databases">
        <title>Genome public.</title>
        <authorList>
            <person name="Liu C."/>
            <person name="Sun Q."/>
        </authorList>
    </citation>
    <scope>NUCLEOTIDE SEQUENCE</scope>
    <source>
        <strain evidence="14">NSJ-52</strain>
    </source>
</reference>
<dbReference type="AlphaFoldDB" id="A0A8J6MC74"/>
<comment type="caution">
    <text evidence="14">The sequence shown here is derived from an EMBL/GenBank/DDBJ whole genome shotgun (WGS) entry which is preliminary data.</text>
</comment>
<dbReference type="Pfam" id="PF08245">
    <property type="entry name" value="Mur_ligase_M"/>
    <property type="match status" value="1"/>
</dbReference>
<evidence type="ECO:0000259" key="13">
    <source>
        <dbReference type="Pfam" id="PF08245"/>
    </source>
</evidence>
<dbReference type="InterPro" id="IPR036615">
    <property type="entry name" value="Mur_ligase_C_dom_sf"/>
</dbReference>
<keyword evidence="6 11" id="KW-0547">Nucleotide-binding</keyword>
<dbReference type="EMBL" id="JACOPQ010000002">
    <property type="protein sequence ID" value="MBC5735979.1"/>
    <property type="molecule type" value="Genomic_DNA"/>
</dbReference>
<evidence type="ECO:0000256" key="9">
    <source>
        <dbReference type="ARBA" id="ARBA00030592"/>
    </source>
</evidence>
<comment type="similarity">
    <text evidence="2 11">Belongs to the folylpolyglutamate synthase family.</text>
</comment>
<dbReference type="InterPro" id="IPR004101">
    <property type="entry name" value="Mur_ligase_C"/>
</dbReference>
<feature type="domain" description="Mur ligase C-terminal" evidence="12">
    <location>
        <begin position="289"/>
        <end position="408"/>
    </location>
</feature>
<keyword evidence="8" id="KW-0460">Magnesium</keyword>
<comment type="catalytic activity">
    <reaction evidence="10">
        <text>(6S)-5,6,7,8-tetrahydrofolyl-(gamma-L-Glu)(n) + L-glutamate + ATP = (6S)-5,6,7,8-tetrahydrofolyl-(gamma-L-Glu)(n+1) + ADP + phosphate + H(+)</text>
        <dbReference type="Rhea" id="RHEA:10580"/>
        <dbReference type="Rhea" id="RHEA-COMP:14738"/>
        <dbReference type="Rhea" id="RHEA-COMP:14740"/>
        <dbReference type="ChEBI" id="CHEBI:15378"/>
        <dbReference type="ChEBI" id="CHEBI:29985"/>
        <dbReference type="ChEBI" id="CHEBI:30616"/>
        <dbReference type="ChEBI" id="CHEBI:43474"/>
        <dbReference type="ChEBI" id="CHEBI:141005"/>
        <dbReference type="ChEBI" id="CHEBI:456216"/>
        <dbReference type="EC" id="6.3.2.17"/>
    </reaction>
</comment>
<evidence type="ECO:0000313" key="15">
    <source>
        <dbReference type="Proteomes" id="UP000607645"/>
    </source>
</evidence>
<evidence type="ECO:0000256" key="7">
    <source>
        <dbReference type="ARBA" id="ARBA00022840"/>
    </source>
</evidence>
<dbReference type="Proteomes" id="UP000607645">
    <property type="component" value="Unassembled WGS sequence"/>
</dbReference>
<evidence type="ECO:0000256" key="2">
    <source>
        <dbReference type="ARBA" id="ARBA00008276"/>
    </source>
</evidence>
<dbReference type="GO" id="GO:0008841">
    <property type="term" value="F:dihydrofolate synthase activity"/>
    <property type="evidence" value="ECO:0007669"/>
    <property type="project" value="TreeGrafter"/>
</dbReference>
<dbReference type="SUPFAM" id="SSF53244">
    <property type="entry name" value="MurD-like peptide ligases, peptide-binding domain"/>
    <property type="match status" value="1"/>
</dbReference>
<dbReference type="Gene3D" id="3.90.190.20">
    <property type="entry name" value="Mur ligase, C-terminal domain"/>
    <property type="match status" value="1"/>
</dbReference>
<dbReference type="InterPro" id="IPR013221">
    <property type="entry name" value="Mur_ligase_cen"/>
</dbReference>
<dbReference type="GO" id="GO:0046872">
    <property type="term" value="F:metal ion binding"/>
    <property type="evidence" value="ECO:0007669"/>
    <property type="project" value="UniProtKB-KW"/>
</dbReference>